<evidence type="ECO:0000313" key="2">
    <source>
        <dbReference type="EMBL" id="CAL8111022.1"/>
    </source>
</evidence>
<evidence type="ECO:0000313" key="3">
    <source>
        <dbReference type="Proteomes" id="UP001642540"/>
    </source>
</evidence>
<feature type="region of interest" description="Disordered" evidence="1">
    <location>
        <begin position="77"/>
        <end position="99"/>
    </location>
</feature>
<organism evidence="2 3">
    <name type="scientific">Orchesella dallaii</name>
    <dbReference type="NCBI Taxonomy" id="48710"/>
    <lineage>
        <taxon>Eukaryota</taxon>
        <taxon>Metazoa</taxon>
        <taxon>Ecdysozoa</taxon>
        <taxon>Arthropoda</taxon>
        <taxon>Hexapoda</taxon>
        <taxon>Collembola</taxon>
        <taxon>Entomobryomorpha</taxon>
        <taxon>Entomobryoidea</taxon>
        <taxon>Orchesellidae</taxon>
        <taxon>Orchesellinae</taxon>
        <taxon>Orchesella</taxon>
    </lineage>
</organism>
<sequence>MTQPWGIVGHPYGTVVDPFSITITSLKGSLKGVPGNFGVTVFARPPKTTLVLTVGLLLHYPSPLFWDKWGSCGTRGLDPNQQMPSWPPSHYGWHPQTAT</sequence>
<comment type="caution">
    <text evidence="2">The sequence shown here is derived from an EMBL/GenBank/DDBJ whole genome shotgun (WGS) entry which is preliminary data.</text>
</comment>
<keyword evidence="3" id="KW-1185">Reference proteome</keyword>
<name>A0ABP1QS17_9HEXA</name>
<evidence type="ECO:0000256" key="1">
    <source>
        <dbReference type="SAM" id="MobiDB-lite"/>
    </source>
</evidence>
<proteinExistence type="predicted"/>
<protein>
    <submittedName>
        <fullName evidence="2">Uncharacterized protein</fullName>
    </submittedName>
</protein>
<dbReference type="EMBL" id="CAXLJM020000046">
    <property type="protein sequence ID" value="CAL8111022.1"/>
    <property type="molecule type" value="Genomic_DNA"/>
</dbReference>
<dbReference type="Proteomes" id="UP001642540">
    <property type="component" value="Unassembled WGS sequence"/>
</dbReference>
<gene>
    <name evidence="2" type="ORF">ODALV1_LOCUS14651</name>
</gene>
<accession>A0ABP1QS17</accession>
<reference evidence="2 3" key="1">
    <citation type="submission" date="2024-08" db="EMBL/GenBank/DDBJ databases">
        <authorList>
            <person name="Cucini C."/>
            <person name="Frati F."/>
        </authorList>
    </citation>
    <scope>NUCLEOTIDE SEQUENCE [LARGE SCALE GENOMIC DNA]</scope>
</reference>